<dbReference type="AlphaFoldDB" id="A0A5R9L2H7"/>
<organism evidence="8 9">
    <name type="scientific">Dyadobacter luticola</name>
    <dbReference type="NCBI Taxonomy" id="1979387"/>
    <lineage>
        <taxon>Bacteria</taxon>
        <taxon>Pseudomonadati</taxon>
        <taxon>Bacteroidota</taxon>
        <taxon>Cytophagia</taxon>
        <taxon>Cytophagales</taxon>
        <taxon>Spirosomataceae</taxon>
        <taxon>Dyadobacter</taxon>
    </lineage>
</organism>
<dbReference type="RefSeq" id="WP_138363992.1">
    <property type="nucleotide sequence ID" value="NZ_VCEJ01000002.1"/>
</dbReference>
<evidence type="ECO:0000313" key="8">
    <source>
        <dbReference type="EMBL" id="TLV02782.1"/>
    </source>
</evidence>
<dbReference type="InterPro" id="IPR012933">
    <property type="entry name" value="HicA_mRNA_interferase"/>
</dbReference>
<dbReference type="GO" id="GO:0016787">
    <property type="term" value="F:hydrolase activity"/>
    <property type="evidence" value="ECO:0007669"/>
    <property type="project" value="UniProtKB-KW"/>
</dbReference>
<reference evidence="8 9" key="1">
    <citation type="submission" date="2019-05" db="EMBL/GenBank/DDBJ databases">
        <authorList>
            <person name="Qu J.-H."/>
        </authorList>
    </citation>
    <scope>NUCLEOTIDE SEQUENCE [LARGE SCALE GENOMIC DNA]</scope>
    <source>
        <strain evidence="8 9">T17</strain>
    </source>
</reference>
<keyword evidence="2" id="KW-1277">Toxin-antitoxin system</keyword>
<comment type="similarity">
    <text evidence="1">Belongs to the HicA mRNA interferase family.</text>
</comment>
<evidence type="ECO:0000313" key="9">
    <source>
        <dbReference type="Proteomes" id="UP000306402"/>
    </source>
</evidence>
<evidence type="ECO:0000256" key="3">
    <source>
        <dbReference type="ARBA" id="ARBA00022722"/>
    </source>
</evidence>
<keyword evidence="3" id="KW-0540">Nuclease</keyword>
<dbReference type="GO" id="GO:0003729">
    <property type="term" value="F:mRNA binding"/>
    <property type="evidence" value="ECO:0007669"/>
    <property type="project" value="InterPro"/>
</dbReference>
<keyword evidence="6" id="KW-0694">RNA-binding</keyword>
<evidence type="ECO:0000256" key="6">
    <source>
        <dbReference type="ARBA" id="ARBA00022884"/>
    </source>
</evidence>
<proteinExistence type="inferred from homology"/>
<dbReference type="SUPFAM" id="SSF54786">
    <property type="entry name" value="YcfA/nrd intein domain"/>
    <property type="match status" value="1"/>
</dbReference>
<dbReference type="GO" id="GO:0004519">
    <property type="term" value="F:endonuclease activity"/>
    <property type="evidence" value="ECO:0007669"/>
    <property type="project" value="UniProtKB-KW"/>
</dbReference>
<evidence type="ECO:0000256" key="2">
    <source>
        <dbReference type="ARBA" id="ARBA00022649"/>
    </source>
</evidence>
<name>A0A5R9L2H7_9BACT</name>
<keyword evidence="9" id="KW-1185">Reference proteome</keyword>
<evidence type="ECO:0000256" key="4">
    <source>
        <dbReference type="ARBA" id="ARBA00022759"/>
    </source>
</evidence>
<dbReference type="Pfam" id="PF07927">
    <property type="entry name" value="HicA_toxin"/>
    <property type="match status" value="1"/>
</dbReference>
<evidence type="ECO:0000256" key="5">
    <source>
        <dbReference type="ARBA" id="ARBA00022801"/>
    </source>
</evidence>
<evidence type="ECO:0000256" key="7">
    <source>
        <dbReference type="ARBA" id="ARBA00023016"/>
    </source>
</evidence>
<comment type="caution">
    <text evidence="8">The sequence shown here is derived from an EMBL/GenBank/DDBJ whole genome shotgun (WGS) entry which is preliminary data.</text>
</comment>
<keyword evidence="7" id="KW-0346">Stress response</keyword>
<dbReference type="InterPro" id="IPR038570">
    <property type="entry name" value="HicA_sf"/>
</dbReference>
<dbReference type="Proteomes" id="UP000306402">
    <property type="component" value="Unassembled WGS sequence"/>
</dbReference>
<dbReference type="EMBL" id="VCEJ01000002">
    <property type="protein sequence ID" value="TLV02782.1"/>
    <property type="molecule type" value="Genomic_DNA"/>
</dbReference>
<evidence type="ECO:0000256" key="1">
    <source>
        <dbReference type="ARBA" id="ARBA00006620"/>
    </source>
</evidence>
<dbReference type="OrthoDB" id="9798547at2"/>
<dbReference type="Gene3D" id="3.30.920.30">
    <property type="entry name" value="Hypothetical protein"/>
    <property type="match status" value="1"/>
</dbReference>
<sequence length="59" mass="7141">MKYSEFHRLIRRNGWIRIRTRGSHYTYSKDGVNVTVPFHGSQEMYEPLRKRISKQMALN</sequence>
<accession>A0A5R9L2H7</accession>
<keyword evidence="4" id="KW-0255">Endonuclease</keyword>
<keyword evidence="5" id="KW-0378">Hydrolase</keyword>
<protein>
    <submittedName>
        <fullName evidence="8">Type II toxin-antitoxin system HicA family toxin</fullName>
    </submittedName>
</protein>
<gene>
    <name evidence="8" type="ORF">FEN17_03940</name>
</gene>